<feature type="transmembrane region" description="Helical" evidence="1">
    <location>
        <begin position="12"/>
        <end position="34"/>
    </location>
</feature>
<keyword evidence="1" id="KW-0812">Transmembrane</keyword>
<protein>
    <recommendedName>
        <fullName evidence="2">Nucleoside transporter/FeoB GTPase Gate domain-containing protein</fullName>
    </recommendedName>
</protein>
<keyword evidence="1" id="KW-1133">Transmembrane helix</keyword>
<feature type="domain" description="Nucleoside transporter/FeoB GTPase Gate" evidence="2">
    <location>
        <begin position="17"/>
        <end position="107"/>
    </location>
</feature>
<dbReference type="Pfam" id="PF07670">
    <property type="entry name" value="Gate"/>
    <property type="match status" value="1"/>
</dbReference>
<keyword evidence="1" id="KW-0472">Membrane</keyword>
<gene>
    <name evidence="3" type="ORF">cpu_18360</name>
</gene>
<proteinExistence type="predicted"/>
<dbReference type="EMBL" id="BDJK01000042">
    <property type="protein sequence ID" value="GAV23326.1"/>
    <property type="molecule type" value="Genomic_DNA"/>
</dbReference>
<organism evidence="3 4">
    <name type="scientific">Carboxydothermus pertinax</name>
    <dbReference type="NCBI Taxonomy" id="870242"/>
    <lineage>
        <taxon>Bacteria</taxon>
        <taxon>Bacillati</taxon>
        <taxon>Bacillota</taxon>
        <taxon>Clostridia</taxon>
        <taxon>Thermoanaerobacterales</taxon>
        <taxon>Thermoanaerobacteraceae</taxon>
        <taxon>Carboxydothermus</taxon>
    </lineage>
</organism>
<dbReference type="InterPro" id="IPR011642">
    <property type="entry name" value="Gate_dom"/>
</dbReference>
<feature type="transmembrane region" description="Helical" evidence="1">
    <location>
        <begin position="60"/>
        <end position="81"/>
    </location>
</feature>
<accession>A0A1L8CWM2</accession>
<reference evidence="4" key="1">
    <citation type="submission" date="2016-12" db="EMBL/GenBank/DDBJ databases">
        <title>Draft Genome Sequences od Carboxydothermus pertinax and islandicus, Hydrogenogenic Carboxydotrophic Bacteria.</title>
        <authorList>
            <person name="Fukuyama Y."/>
            <person name="Ohmae K."/>
            <person name="Yoneda Y."/>
            <person name="Yoshida T."/>
            <person name="Sako Y."/>
        </authorList>
    </citation>
    <scope>NUCLEOTIDE SEQUENCE [LARGE SCALE GENOMIC DNA]</scope>
    <source>
        <strain evidence="4">Ug1</strain>
    </source>
</reference>
<dbReference type="OrthoDB" id="9779080at2"/>
<dbReference type="RefSeq" id="WP_077177286.1">
    <property type="nucleotide sequence ID" value="NZ_BDJK01000042.1"/>
</dbReference>
<evidence type="ECO:0000259" key="2">
    <source>
        <dbReference type="Pfam" id="PF07670"/>
    </source>
</evidence>
<dbReference type="Proteomes" id="UP000187485">
    <property type="component" value="Unassembled WGS sequence"/>
</dbReference>
<dbReference type="STRING" id="870242.cpu_18360"/>
<evidence type="ECO:0000313" key="4">
    <source>
        <dbReference type="Proteomes" id="UP000187485"/>
    </source>
</evidence>
<feature type="transmembrane region" description="Helical" evidence="1">
    <location>
        <begin position="93"/>
        <end position="118"/>
    </location>
</feature>
<dbReference type="AlphaFoldDB" id="A0A1L8CWM2"/>
<evidence type="ECO:0000313" key="3">
    <source>
        <dbReference type="EMBL" id="GAV23326.1"/>
    </source>
</evidence>
<sequence length="145" mass="15932">MGEKMIIEALSGSIGMLIKIALIVIPLMVVLEIAKELKVLEKWAKPLEHLMGFLGMQKEAAFPLMAGLIFGLAYGAGLIIDSARDGVLKHKDLVLISVFLVICHSLIEDTLLFVTVGANGALLLGYRIILALIITFIVSRWWKFN</sequence>
<feature type="transmembrane region" description="Helical" evidence="1">
    <location>
        <begin position="124"/>
        <end position="142"/>
    </location>
</feature>
<name>A0A1L8CWM2_9THEO</name>
<keyword evidence="4" id="KW-1185">Reference proteome</keyword>
<evidence type="ECO:0000256" key="1">
    <source>
        <dbReference type="SAM" id="Phobius"/>
    </source>
</evidence>
<comment type="caution">
    <text evidence="3">The sequence shown here is derived from an EMBL/GenBank/DDBJ whole genome shotgun (WGS) entry which is preliminary data.</text>
</comment>